<dbReference type="InterPro" id="IPR050769">
    <property type="entry name" value="NAT_camello-type"/>
</dbReference>
<sequence>MIHQSPILKDIKIKTNLKPGDLGYIIHKHGVIYSEEYNHGVSFEAYVAQGIFEFYSNYNPVKDRIWICEHNNKIIGSLVLQHREKNTAQLRYFYLEKEYRGIGLGKLLMNLYMDFYMKCGYDSSYLWTTHELGTATALYTKHGYRLTEELNTNSFGKNLIERKFELKS</sequence>
<dbReference type="InterPro" id="IPR000182">
    <property type="entry name" value="GNAT_dom"/>
</dbReference>
<evidence type="ECO:0000256" key="1">
    <source>
        <dbReference type="ARBA" id="ARBA00022679"/>
    </source>
</evidence>
<dbReference type="PROSITE" id="PS51186">
    <property type="entry name" value="GNAT"/>
    <property type="match status" value="1"/>
</dbReference>
<dbReference type="AlphaFoldDB" id="A0A238ZK13"/>
<dbReference type="PANTHER" id="PTHR13947:SF37">
    <property type="entry name" value="LD18367P"/>
    <property type="match status" value="1"/>
</dbReference>
<dbReference type="RefSeq" id="WP_089379613.1">
    <property type="nucleotide sequence ID" value="NZ_FZNX01000007.1"/>
</dbReference>
<dbReference type="Gene3D" id="3.40.630.30">
    <property type="match status" value="1"/>
</dbReference>
<proteinExistence type="predicted"/>
<feature type="domain" description="N-acetyltransferase" evidence="2">
    <location>
        <begin position="22"/>
        <end position="165"/>
    </location>
</feature>
<accession>A0A238ZK13</accession>
<gene>
    <name evidence="3" type="ORF">SAMN04488111_3359</name>
</gene>
<dbReference type="SUPFAM" id="SSF55729">
    <property type="entry name" value="Acyl-CoA N-acyltransferases (Nat)"/>
    <property type="match status" value="1"/>
</dbReference>
<evidence type="ECO:0000259" key="2">
    <source>
        <dbReference type="PROSITE" id="PS51186"/>
    </source>
</evidence>
<dbReference type="CDD" id="cd04301">
    <property type="entry name" value="NAT_SF"/>
    <property type="match status" value="1"/>
</dbReference>
<dbReference type="Proteomes" id="UP000198412">
    <property type="component" value="Unassembled WGS sequence"/>
</dbReference>
<dbReference type="OrthoDB" id="5419426at2"/>
<protein>
    <submittedName>
        <fullName evidence="3">Acetyltransferase (GNAT) domain-containing protein</fullName>
    </submittedName>
</protein>
<keyword evidence="4" id="KW-1185">Reference proteome</keyword>
<dbReference type="InterPro" id="IPR016181">
    <property type="entry name" value="Acyl_CoA_acyltransferase"/>
</dbReference>
<evidence type="ECO:0000313" key="3">
    <source>
        <dbReference type="EMBL" id="SNR83401.1"/>
    </source>
</evidence>
<name>A0A238ZK13_9FLAO</name>
<dbReference type="Pfam" id="PF00583">
    <property type="entry name" value="Acetyltransf_1"/>
    <property type="match status" value="1"/>
</dbReference>
<dbReference type="PANTHER" id="PTHR13947">
    <property type="entry name" value="GNAT FAMILY N-ACETYLTRANSFERASE"/>
    <property type="match status" value="1"/>
</dbReference>
<evidence type="ECO:0000313" key="4">
    <source>
        <dbReference type="Proteomes" id="UP000198412"/>
    </source>
</evidence>
<reference evidence="4" key="1">
    <citation type="submission" date="2017-06" db="EMBL/GenBank/DDBJ databases">
        <authorList>
            <person name="Varghese N."/>
            <person name="Submissions S."/>
        </authorList>
    </citation>
    <scope>NUCLEOTIDE SEQUENCE [LARGE SCALE GENOMIC DNA]</scope>
    <source>
        <strain evidence="4">DSM 27993</strain>
    </source>
</reference>
<organism evidence="3 4">
    <name type="scientific">Lutibacter flavus</name>
    <dbReference type="NCBI Taxonomy" id="691689"/>
    <lineage>
        <taxon>Bacteria</taxon>
        <taxon>Pseudomonadati</taxon>
        <taxon>Bacteroidota</taxon>
        <taxon>Flavobacteriia</taxon>
        <taxon>Flavobacteriales</taxon>
        <taxon>Flavobacteriaceae</taxon>
        <taxon>Lutibacter</taxon>
    </lineage>
</organism>
<dbReference type="GO" id="GO:0008080">
    <property type="term" value="F:N-acetyltransferase activity"/>
    <property type="evidence" value="ECO:0007669"/>
    <property type="project" value="InterPro"/>
</dbReference>
<dbReference type="EMBL" id="FZNX01000007">
    <property type="protein sequence ID" value="SNR83401.1"/>
    <property type="molecule type" value="Genomic_DNA"/>
</dbReference>
<keyword evidence="1 3" id="KW-0808">Transferase</keyword>